<dbReference type="Pfam" id="PF01264">
    <property type="entry name" value="Chorismate_synt"/>
    <property type="match status" value="1"/>
</dbReference>
<evidence type="ECO:0000313" key="14">
    <source>
        <dbReference type="Proteomes" id="UP000470875"/>
    </source>
</evidence>
<dbReference type="InterPro" id="IPR020541">
    <property type="entry name" value="Chorismate_synthase_CS"/>
</dbReference>
<keyword evidence="6 11" id="KW-0288">FMN</keyword>
<dbReference type="GO" id="GO:0008652">
    <property type="term" value="P:amino acid biosynthetic process"/>
    <property type="evidence" value="ECO:0007669"/>
    <property type="project" value="UniProtKB-KW"/>
</dbReference>
<evidence type="ECO:0000256" key="11">
    <source>
        <dbReference type="HAMAP-Rule" id="MF_00300"/>
    </source>
</evidence>
<dbReference type="GO" id="GO:0005829">
    <property type="term" value="C:cytosol"/>
    <property type="evidence" value="ECO:0007669"/>
    <property type="project" value="TreeGrafter"/>
</dbReference>
<dbReference type="FunFam" id="3.60.150.10:FF:000002">
    <property type="entry name" value="Chorismate synthase"/>
    <property type="match status" value="1"/>
</dbReference>
<dbReference type="NCBIfam" id="TIGR00033">
    <property type="entry name" value="aroC"/>
    <property type="match status" value="1"/>
</dbReference>
<dbReference type="GO" id="GO:0010181">
    <property type="term" value="F:FMN binding"/>
    <property type="evidence" value="ECO:0007669"/>
    <property type="project" value="TreeGrafter"/>
</dbReference>
<comment type="pathway">
    <text evidence="1 11 12">Metabolic intermediate biosynthesis; chorismate biosynthesis; chorismate from D-erythrose 4-phosphate and phosphoenolpyruvate: step 7/7.</text>
</comment>
<feature type="binding site" evidence="11">
    <location>
        <begin position="265"/>
        <end position="266"/>
    </location>
    <ligand>
        <name>FMN</name>
        <dbReference type="ChEBI" id="CHEBI:58210"/>
    </ligand>
</feature>
<dbReference type="AlphaFoldDB" id="A0A6N7W5Z9"/>
<dbReference type="PROSITE" id="PS00788">
    <property type="entry name" value="CHORISMATE_SYNTHASE_2"/>
    <property type="match status" value="1"/>
</dbReference>
<feature type="binding site" evidence="11">
    <location>
        <begin position="325"/>
        <end position="329"/>
    </location>
    <ligand>
        <name>FMN</name>
        <dbReference type="ChEBI" id="CHEBI:58210"/>
    </ligand>
</feature>
<dbReference type="UniPathway" id="UPA00053">
    <property type="reaction ID" value="UER00090"/>
</dbReference>
<evidence type="ECO:0000256" key="2">
    <source>
        <dbReference type="ARBA" id="ARBA00008014"/>
    </source>
</evidence>
<evidence type="ECO:0000256" key="4">
    <source>
        <dbReference type="ARBA" id="ARBA00022605"/>
    </source>
</evidence>
<feature type="binding site" evidence="11">
    <location>
        <position position="310"/>
    </location>
    <ligand>
        <name>FMN</name>
        <dbReference type="ChEBI" id="CHEBI:58210"/>
    </ligand>
</feature>
<dbReference type="InterPro" id="IPR035904">
    <property type="entry name" value="Chorismate_synth_AroC_sf"/>
</dbReference>
<dbReference type="EMBL" id="VULO01000004">
    <property type="protein sequence ID" value="MSS83923.1"/>
    <property type="molecule type" value="Genomic_DNA"/>
</dbReference>
<organism evidence="13 14">
    <name type="scientific">Scrofimicrobium canadense</name>
    <dbReference type="NCBI Taxonomy" id="2652290"/>
    <lineage>
        <taxon>Bacteria</taxon>
        <taxon>Bacillati</taxon>
        <taxon>Actinomycetota</taxon>
        <taxon>Actinomycetes</taxon>
        <taxon>Actinomycetales</taxon>
        <taxon>Actinomycetaceae</taxon>
        <taxon>Scrofimicrobium</taxon>
    </lineage>
</organism>
<proteinExistence type="inferred from homology"/>
<dbReference type="EC" id="4.2.3.5" evidence="3 11"/>
<keyword evidence="8 11" id="KW-0521">NADP</keyword>
<dbReference type="PROSITE" id="PS00787">
    <property type="entry name" value="CHORISMATE_SYNTHASE_1"/>
    <property type="match status" value="1"/>
</dbReference>
<dbReference type="Gene3D" id="3.60.150.10">
    <property type="entry name" value="Chorismate synthase AroC"/>
    <property type="match status" value="1"/>
</dbReference>
<evidence type="ECO:0000256" key="10">
    <source>
        <dbReference type="ARBA" id="ARBA00023239"/>
    </source>
</evidence>
<dbReference type="GO" id="GO:0009423">
    <property type="term" value="P:chorismate biosynthetic process"/>
    <property type="evidence" value="ECO:0007669"/>
    <property type="project" value="UniProtKB-UniRule"/>
</dbReference>
<dbReference type="GO" id="GO:0009073">
    <property type="term" value="P:aromatic amino acid family biosynthetic process"/>
    <property type="evidence" value="ECO:0007669"/>
    <property type="project" value="UniProtKB-KW"/>
</dbReference>
<dbReference type="RefSeq" id="WP_154543815.1">
    <property type="nucleotide sequence ID" value="NZ_VULO01000004.1"/>
</dbReference>
<evidence type="ECO:0000256" key="1">
    <source>
        <dbReference type="ARBA" id="ARBA00005044"/>
    </source>
</evidence>
<reference evidence="13 14" key="1">
    <citation type="submission" date="2019-08" db="EMBL/GenBank/DDBJ databases">
        <title>In-depth cultivation of the pig gut microbiome towards novel bacterial diversity and tailored functional studies.</title>
        <authorList>
            <person name="Wylensek D."/>
            <person name="Hitch T.C.A."/>
            <person name="Clavel T."/>
        </authorList>
    </citation>
    <scope>NUCLEOTIDE SEQUENCE [LARGE SCALE GENOMIC DNA]</scope>
    <source>
        <strain evidence="13 14">WB03_NA08</strain>
    </source>
</reference>
<feature type="binding site" evidence="11">
    <location>
        <position position="351"/>
    </location>
    <ligand>
        <name>FMN</name>
        <dbReference type="ChEBI" id="CHEBI:58210"/>
    </ligand>
</feature>
<comment type="subunit">
    <text evidence="11">Homotetramer.</text>
</comment>
<evidence type="ECO:0000256" key="8">
    <source>
        <dbReference type="ARBA" id="ARBA00022857"/>
    </source>
</evidence>
<dbReference type="GO" id="GO:0004107">
    <property type="term" value="F:chorismate synthase activity"/>
    <property type="evidence" value="ECO:0007669"/>
    <property type="project" value="UniProtKB-UniRule"/>
</dbReference>
<comment type="catalytic activity">
    <reaction evidence="11 12">
        <text>5-O-(1-carboxyvinyl)-3-phosphoshikimate = chorismate + phosphate</text>
        <dbReference type="Rhea" id="RHEA:21020"/>
        <dbReference type="ChEBI" id="CHEBI:29748"/>
        <dbReference type="ChEBI" id="CHEBI:43474"/>
        <dbReference type="ChEBI" id="CHEBI:57701"/>
        <dbReference type="EC" id="4.2.3.5"/>
    </reaction>
</comment>
<keyword evidence="14" id="KW-1185">Reference proteome</keyword>
<feature type="binding site" evidence="11">
    <location>
        <begin position="144"/>
        <end position="146"/>
    </location>
    <ligand>
        <name>FMN</name>
        <dbReference type="ChEBI" id="CHEBI:58210"/>
    </ligand>
</feature>
<evidence type="ECO:0000256" key="6">
    <source>
        <dbReference type="ARBA" id="ARBA00022643"/>
    </source>
</evidence>
<keyword evidence="7 11" id="KW-0274">FAD</keyword>
<evidence type="ECO:0000256" key="12">
    <source>
        <dbReference type="RuleBase" id="RU000605"/>
    </source>
</evidence>
<dbReference type="PANTHER" id="PTHR21085">
    <property type="entry name" value="CHORISMATE SYNTHASE"/>
    <property type="match status" value="1"/>
</dbReference>
<evidence type="ECO:0000313" key="13">
    <source>
        <dbReference type="EMBL" id="MSS83923.1"/>
    </source>
</evidence>
<evidence type="ECO:0000256" key="7">
    <source>
        <dbReference type="ARBA" id="ARBA00022827"/>
    </source>
</evidence>
<protein>
    <recommendedName>
        <fullName evidence="3 11">Chorismate synthase</fullName>
        <shortName evidence="11">CS</shortName>
        <ecNumber evidence="3 11">4.2.3.5</ecNumber>
    </recommendedName>
    <alternativeName>
        <fullName evidence="11">5-enolpyruvylshikimate-3-phosphate phospholyase</fullName>
    </alternativeName>
</protein>
<feature type="binding site" evidence="11">
    <location>
        <position position="40"/>
    </location>
    <ligand>
        <name>NADP(+)</name>
        <dbReference type="ChEBI" id="CHEBI:58349"/>
    </ligand>
</feature>
<gene>
    <name evidence="11 13" type="primary">aroC</name>
    <name evidence="13" type="ORF">FYJ24_03920</name>
</gene>
<dbReference type="InterPro" id="IPR000453">
    <property type="entry name" value="Chorismate_synth"/>
</dbReference>
<keyword evidence="9 11" id="KW-0057">Aromatic amino acid biosynthesis</keyword>
<dbReference type="PIRSF" id="PIRSF001456">
    <property type="entry name" value="Chorismate_synth"/>
    <property type="match status" value="1"/>
</dbReference>
<comment type="caution">
    <text evidence="13">The sequence shown here is derived from an EMBL/GenBank/DDBJ whole genome shotgun (WGS) entry which is preliminary data.</text>
</comment>
<evidence type="ECO:0000256" key="3">
    <source>
        <dbReference type="ARBA" id="ARBA00013036"/>
    </source>
</evidence>
<keyword evidence="5 11" id="KW-0285">Flavoprotein</keyword>
<evidence type="ECO:0000256" key="9">
    <source>
        <dbReference type="ARBA" id="ARBA00023141"/>
    </source>
</evidence>
<dbReference type="CDD" id="cd07304">
    <property type="entry name" value="Chorismate_synthase"/>
    <property type="match status" value="1"/>
</dbReference>
<sequence length="409" mass="43811">MLSWSTAGESHGCALIALMEGLPAGVPVSTELLRHALSIRRRGYGRGARQKFEQDQVRIISGVRHGYTTGAPVAVEIANSEWPKWETVMSADPVPEGALNVDAGKGDGREMARNRRLTSPRPGHADLAGLLSYDLDDARDILERASARETAARVVLGALARSFLQSVSSIDVISHVVRVGEKKNQNSNLPLPQDREALDEAQMRTLDAEAEAAFIEVIDEAKRSGDTVGGIVEVVAWNVPIGLGTHVSEDGKLDARLAASLMAIQSVKGVEIGDGFTEAMRFGSEAHDEILLDENGTPTRATNRAGGIEGGTSNGQPIVVRAAFKPISTVPKALKTIDLATGREAKAFHQRSDTCQVVPGAVIAEAQVCLQIAKALSERMGGRSVGEVKAQLDWYEDHIAARLRPVDER</sequence>
<dbReference type="SUPFAM" id="SSF103263">
    <property type="entry name" value="Chorismate synthase, AroC"/>
    <property type="match status" value="1"/>
</dbReference>
<comment type="similarity">
    <text evidence="2 11 12">Belongs to the chorismate synthase family.</text>
</comment>
<comment type="function">
    <text evidence="11">Catalyzes the anti-1,4-elimination of the C-3 phosphate and the C-6 proR hydrogen from 5-enolpyruvylshikimate-3-phosphate (EPSP) to yield chorismate, which is the branch point compound that serves as the starting substrate for the three terminal pathways of aromatic amino acid biosynthesis. This reaction introduces a second double bond into the aromatic ring system.</text>
</comment>
<evidence type="ECO:0000256" key="5">
    <source>
        <dbReference type="ARBA" id="ARBA00022630"/>
    </source>
</evidence>
<keyword evidence="10 11" id="KW-0456">Lyase</keyword>
<dbReference type="NCBIfam" id="NF003793">
    <property type="entry name" value="PRK05382.1"/>
    <property type="match status" value="1"/>
</dbReference>
<dbReference type="HAMAP" id="MF_00300">
    <property type="entry name" value="Chorismate_synth"/>
    <property type="match status" value="1"/>
</dbReference>
<accession>A0A6N7W5Z9</accession>
<keyword evidence="4 11" id="KW-0028">Amino-acid biosynthesis</keyword>
<comment type="cofactor">
    <cofactor evidence="11 12">
        <name>FMNH2</name>
        <dbReference type="ChEBI" id="CHEBI:57618"/>
    </cofactor>
    <text evidence="11 12">Reduced FMN (FMNH(2)).</text>
</comment>
<name>A0A6N7W5Z9_9ACTO</name>
<dbReference type="PANTHER" id="PTHR21085:SF0">
    <property type="entry name" value="CHORISMATE SYNTHASE"/>
    <property type="match status" value="1"/>
</dbReference>
<feature type="binding site" evidence="11">
    <location>
        <position position="46"/>
    </location>
    <ligand>
        <name>NADP(+)</name>
        <dbReference type="ChEBI" id="CHEBI:58349"/>
    </ligand>
</feature>
<dbReference type="Proteomes" id="UP000470875">
    <property type="component" value="Unassembled WGS sequence"/>
</dbReference>